<keyword evidence="1" id="KW-0812">Transmembrane</keyword>
<evidence type="ECO:0000256" key="1">
    <source>
        <dbReference type="SAM" id="Phobius"/>
    </source>
</evidence>
<dbReference type="RefSeq" id="WP_076694643.1">
    <property type="nucleotide sequence ID" value="NZ_CP015091.1"/>
</dbReference>
<evidence type="ECO:0000313" key="4">
    <source>
        <dbReference type="Proteomes" id="UP000187059"/>
    </source>
</evidence>
<dbReference type="AlphaFoldDB" id="A0A1P8UMT7"/>
<gene>
    <name evidence="3" type="ORF">Ga0080574_TMP341</name>
</gene>
<proteinExistence type="predicted"/>
<dbReference type="Proteomes" id="UP000187059">
    <property type="component" value="Plasmid pPABY1"/>
</dbReference>
<sequence length="153" mass="16374">MQEVRVNKTVGAGLVFIAFAIAFAFGALQLDLGTLSQLGPGYFPFAMAMLLLILGVVSLVEGLRKPDVSTVTIPWRPIIMIVVALLFFGSTIRGLGLMPTLFLTIFAAAMADKRNTLLSATCLSAVMSVFSWLVFKVGLGAVVPTFGPWLVSY</sequence>
<accession>A0A1P8UMT7</accession>
<protein>
    <submittedName>
        <fullName evidence="3">Tripartite tricarboxylate transporter TctB family protein</fullName>
    </submittedName>
</protein>
<reference evidence="3 4" key="1">
    <citation type="submission" date="2016-04" db="EMBL/GenBank/DDBJ databases">
        <title>Deep-sea bacteria in the southern Pacific.</title>
        <authorList>
            <person name="Tang K."/>
        </authorList>
    </citation>
    <scope>NUCLEOTIDE SEQUENCE [LARGE SCALE GENOMIC DNA]</scope>
    <source>
        <strain evidence="3 4">JLT2014</strain>
        <plasmid evidence="4">ppaby1</plasmid>
    </source>
</reference>
<dbReference type="EMBL" id="CP015091">
    <property type="protein sequence ID" value="APZ50675.1"/>
    <property type="molecule type" value="Genomic_DNA"/>
</dbReference>
<feature type="transmembrane region" description="Helical" evidence="1">
    <location>
        <begin position="12"/>
        <end position="30"/>
    </location>
</feature>
<feature type="transmembrane region" description="Helical" evidence="1">
    <location>
        <begin position="81"/>
        <end position="109"/>
    </location>
</feature>
<keyword evidence="3" id="KW-0614">Plasmid</keyword>
<evidence type="ECO:0000313" key="3">
    <source>
        <dbReference type="EMBL" id="APZ50675.1"/>
    </source>
</evidence>
<name>A0A1P8UMT7_9RHOB</name>
<keyword evidence="4" id="KW-1185">Reference proteome</keyword>
<feature type="transmembrane region" description="Helical" evidence="1">
    <location>
        <begin position="129"/>
        <end position="151"/>
    </location>
</feature>
<evidence type="ECO:0000259" key="2">
    <source>
        <dbReference type="Pfam" id="PF07331"/>
    </source>
</evidence>
<keyword evidence="1" id="KW-0472">Membrane</keyword>
<dbReference type="Pfam" id="PF07331">
    <property type="entry name" value="TctB"/>
    <property type="match status" value="1"/>
</dbReference>
<dbReference type="KEGG" id="paby:Ga0080574_TMP341"/>
<feature type="transmembrane region" description="Helical" evidence="1">
    <location>
        <begin position="42"/>
        <end position="60"/>
    </location>
</feature>
<geneLocation type="plasmid" evidence="4">
    <name>ppaby1</name>
</geneLocation>
<organism evidence="3 4">
    <name type="scientific">Salipiger abyssi</name>
    <dbReference type="NCBI Taxonomy" id="1250539"/>
    <lineage>
        <taxon>Bacteria</taxon>
        <taxon>Pseudomonadati</taxon>
        <taxon>Pseudomonadota</taxon>
        <taxon>Alphaproteobacteria</taxon>
        <taxon>Rhodobacterales</taxon>
        <taxon>Roseobacteraceae</taxon>
        <taxon>Salipiger</taxon>
    </lineage>
</organism>
<keyword evidence="1" id="KW-1133">Transmembrane helix</keyword>
<feature type="domain" description="DUF1468" evidence="2">
    <location>
        <begin position="12"/>
        <end position="144"/>
    </location>
</feature>
<dbReference type="InterPro" id="IPR009936">
    <property type="entry name" value="DUF1468"/>
</dbReference>